<dbReference type="EMBL" id="UINC01186056">
    <property type="protein sequence ID" value="SVD98088.1"/>
    <property type="molecule type" value="Genomic_DNA"/>
</dbReference>
<evidence type="ECO:0008006" key="2">
    <source>
        <dbReference type="Google" id="ProtNLM"/>
    </source>
</evidence>
<name>A0A382ZTT4_9ZZZZ</name>
<dbReference type="Gene3D" id="2.60.120.620">
    <property type="entry name" value="q2cbj1_9rhob like domain"/>
    <property type="match status" value="1"/>
</dbReference>
<dbReference type="AlphaFoldDB" id="A0A382ZTT4"/>
<evidence type="ECO:0000313" key="1">
    <source>
        <dbReference type="EMBL" id="SVD98088.1"/>
    </source>
</evidence>
<organism evidence="1">
    <name type="scientific">marine metagenome</name>
    <dbReference type="NCBI Taxonomy" id="408172"/>
    <lineage>
        <taxon>unclassified sequences</taxon>
        <taxon>metagenomes</taxon>
        <taxon>ecological metagenomes</taxon>
    </lineage>
</organism>
<feature type="non-terminal residue" evidence="1">
    <location>
        <position position="156"/>
    </location>
</feature>
<protein>
    <recommendedName>
        <fullName evidence="2">Prolyl 4-hydroxylase alpha subunit Fe(2+) 2OG dioxygenase domain-containing protein</fullName>
    </recommendedName>
</protein>
<gene>
    <name evidence="1" type="ORF">METZ01_LOCUS450942</name>
</gene>
<reference evidence="1" key="1">
    <citation type="submission" date="2018-05" db="EMBL/GenBank/DDBJ databases">
        <authorList>
            <person name="Lanie J.A."/>
            <person name="Ng W.-L."/>
            <person name="Kazmierczak K.M."/>
            <person name="Andrzejewski T.M."/>
            <person name="Davidsen T.M."/>
            <person name="Wayne K.J."/>
            <person name="Tettelin H."/>
            <person name="Glass J.I."/>
            <person name="Rusch D."/>
            <person name="Podicherti R."/>
            <person name="Tsui H.-C.T."/>
            <person name="Winkler M.E."/>
        </authorList>
    </citation>
    <scope>NUCLEOTIDE SEQUENCE</scope>
</reference>
<sequence length="156" mass="18243">MFDKTIVSEKYINIDSTVDENKNDYLKNEPFPNILLDDFFNENFLNEVLKDFPDLSKVNNSQKYRNKDEVKFANNDYENFPSSIKKLFDFMNSSVFLEFLQQITSIKEKLVADPELNGGGLHEIKSGGLLKIHTDFNRHPTLDLDRRVNILIYLNN</sequence>
<accession>A0A382ZTT4</accession>
<proteinExistence type="predicted"/>